<evidence type="ECO:0000256" key="6">
    <source>
        <dbReference type="ARBA" id="ARBA00023136"/>
    </source>
</evidence>
<keyword evidence="6 7" id="KW-0472">Membrane</keyword>
<evidence type="ECO:0000313" key="9">
    <source>
        <dbReference type="EMBL" id="MBB5976682.1"/>
    </source>
</evidence>
<evidence type="ECO:0000313" key="10">
    <source>
        <dbReference type="Proteomes" id="UP000558997"/>
    </source>
</evidence>
<dbReference type="GO" id="GO:0005886">
    <property type="term" value="C:plasma membrane"/>
    <property type="evidence" value="ECO:0007669"/>
    <property type="project" value="UniProtKB-SubCell"/>
</dbReference>
<comment type="caution">
    <text evidence="9">The sequence shown here is derived from an EMBL/GenBank/DDBJ whole genome shotgun (WGS) entry which is preliminary data.</text>
</comment>
<keyword evidence="10" id="KW-1185">Reference proteome</keyword>
<dbReference type="RefSeq" id="WP_184830359.1">
    <property type="nucleotide sequence ID" value="NZ_BAAAVN010000032.1"/>
</dbReference>
<comment type="subcellular location">
    <subcellularLocation>
        <location evidence="1 7">Cell membrane</location>
        <topology evidence="1 7">Multi-pass membrane protein</topology>
    </subcellularLocation>
</comment>
<feature type="transmembrane region" description="Helical" evidence="7">
    <location>
        <begin position="259"/>
        <end position="280"/>
    </location>
</feature>
<keyword evidence="5 7" id="KW-1133">Transmembrane helix</keyword>
<dbReference type="EMBL" id="JACHNF010000001">
    <property type="protein sequence ID" value="MBB5976682.1"/>
    <property type="molecule type" value="Genomic_DNA"/>
</dbReference>
<evidence type="ECO:0000256" key="1">
    <source>
        <dbReference type="ARBA" id="ARBA00004651"/>
    </source>
</evidence>
<dbReference type="PROSITE" id="PS50928">
    <property type="entry name" value="ABC_TM1"/>
    <property type="match status" value="1"/>
</dbReference>
<feature type="transmembrane region" description="Helical" evidence="7">
    <location>
        <begin position="79"/>
        <end position="102"/>
    </location>
</feature>
<evidence type="ECO:0000256" key="2">
    <source>
        <dbReference type="ARBA" id="ARBA00022448"/>
    </source>
</evidence>
<keyword evidence="3" id="KW-1003">Cell membrane</keyword>
<keyword evidence="4 7" id="KW-0812">Transmembrane</keyword>
<proteinExistence type="inferred from homology"/>
<dbReference type="AlphaFoldDB" id="A0A841DDU2"/>
<organism evidence="9 10">
    <name type="scientific">Kribbella solani</name>
    <dbReference type="NCBI Taxonomy" id="236067"/>
    <lineage>
        <taxon>Bacteria</taxon>
        <taxon>Bacillati</taxon>
        <taxon>Actinomycetota</taxon>
        <taxon>Actinomycetes</taxon>
        <taxon>Propionibacteriales</taxon>
        <taxon>Kribbellaceae</taxon>
        <taxon>Kribbella</taxon>
    </lineage>
</organism>
<dbReference type="SUPFAM" id="SSF161098">
    <property type="entry name" value="MetI-like"/>
    <property type="match status" value="1"/>
</dbReference>
<reference evidence="9 10" key="1">
    <citation type="submission" date="2020-08" db="EMBL/GenBank/DDBJ databases">
        <title>Sequencing the genomes of 1000 actinobacteria strains.</title>
        <authorList>
            <person name="Klenk H.-P."/>
        </authorList>
    </citation>
    <scope>NUCLEOTIDE SEQUENCE [LARGE SCALE GENOMIC DNA]</scope>
    <source>
        <strain evidence="9 10">DSM 17294</strain>
    </source>
</reference>
<dbReference type="GO" id="GO:0055085">
    <property type="term" value="P:transmembrane transport"/>
    <property type="evidence" value="ECO:0007669"/>
    <property type="project" value="InterPro"/>
</dbReference>
<evidence type="ECO:0000256" key="4">
    <source>
        <dbReference type="ARBA" id="ARBA00022692"/>
    </source>
</evidence>
<evidence type="ECO:0000256" key="7">
    <source>
        <dbReference type="RuleBase" id="RU363032"/>
    </source>
</evidence>
<keyword evidence="2 7" id="KW-0813">Transport</keyword>
<sequence>MASPVGVVRSAVVPRVLWALCVAFVVGWAAFNVALLGWVILGSFRGGSAVFTKPFALPEVWSFSNYVSAWVTSKLGVGFLNSVLLVGLGSVSVVGLAALAAYPLSRTGMRSAGPVTTLFAMGLGIPLQIIIVPLFVFMNAISNAAYQAFGWWDSRISLYILYVATSLPFAVFLLTGFFRSLPTELEEAAALDGAGPFRTFRQIMWPLARPGITTAMLLTGLGLWNETLLALVFITDDQQGTLPRALLGLYSTMQYTSNWGGLFAGIVIVVVPTIVLYVALGRRIVEGMTLGSVK</sequence>
<feature type="transmembrane region" description="Helical" evidence="7">
    <location>
        <begin position="114"/>
        <end position="136"/>
    </location>
</feature>
<dbReference type="Pfam" id="PF00528">
    <property type="entry name" value="BPD_transp_1"/>
    <property type="match status" value="1"/>
</dbReference>
<protein>
    <submittedName>
        <fullName evidence="9">N-acetylglucosamine transport system permease protein</fullName>
    </submittedName>
</protein>
<feature type="domain" description="ABC transmembrane type-1" evidence="8">
    <location>
        <begin position="79"/>
        <end position="280"/>
    </location>
</feature>
<accession>A0A841DDU2</accession>
<dbReference type="InterPro" id="IPR000515">
    <property type="entry name" value="MetI-like"/>
</dbReference>
<dbReference type="CDD" id="cd06261">
    <property type="entry name" value="TM_PBP2"/>
    <property type="match status" value="1"/>
</dbReference>
<evidence type="ECO:0000256" key="5">
    <source>
        <dbReference type="ARBA" id="ARBA00022989"/>
    </source>
</evidence>
<feature type="transmembrane region" description="Helical" evidence="7">
    <location>
        <begin position="16"/>
        <end position="41"/>
    </location>
</feature>
<feature type="transmembrane region" description="Helical" evidence="7">
    <location>
        <begin position="211"/>
        <end position="234"/>
    </location>
</feature>
<dbReference type="InterPro" id="IPR035906">
    <property type="entry name" value="MetI-like_sf"/>
</dbReference>
<evidence type="ECO:0000259" key="8">
    <source>
        <dbReference type="PROSITE" id="PS50928"/>
    </source>
</evidence>
<gene>
    <name evidence="9" type="ORF">HDA44_000023</name>
</gene>
<feature type="transmembrane region" description="Helical" evidence="7">
    <location>
        <begin position="156"/>
        <end position="178"/>
    </location>
</feature>
<evidence type="ECO:0000256" key="3">
    <source>
        <dbReference type="ARBA" id="ARBA00022475"/>
    </source>
</evidence>
<comment type="similarity">
    <text evidence="7">Belongs to the binding-protein-dependent transport system permease family.</text>
</comment>
<dbReference type="Proteomes" id="UP000558997">
    <property type="component" value="Unassembled WGS sequence"/>
</dbReference>
<dbReference type="Gene3D" id="1.10.3720.10">
    <property type="entry name" value="MetI-like"/>
    <property type="match status" value="1"/>
</dbReference>
<dbReference type="PANTHER" id="PTHR43744:SF8">
    <property type="entry name" value="SN-GLYCEROL-3-PHOSPHATE TRANSPORT SYSTEM PERMEASE PROTEIN UGPE"/>
    <property type="match status" value="1"/>
</dbReference>
<dbReference type="PANTHER" id="PTHR43744">
    <property type="entry name" value="ABC TRANSPORTER PERMEASE PROTEIN MG189-RELATED-RELATED"/>
    <property type="match status" value="1"/>
</dbReference>
<name>A0A841DDU2_9ACTN</name>